<name>A0ABP3W535_CLOSU</name>
<comment type="caution">
    <text evidence="1">The sequence shown here is derived from an EMBL/GenBank/DDBJ whole genome shotgun (WGS) entry which is preliminary data.</text>
</comment>
<sequence>MLDDERLEKYKREFTRALMEVSGKLNALEHEYYEKNEEFYNS</sequence>
<organism evidence="1 2">
    <name type="scientific">Clostridium subterminale</name>
    <dbReference type="NCBI Taxonomy" id="1550"/>
    <lineage>
        <taxon>Bacteria</taxon>
        <taxon>Bacillati</taxon>
        <taxon>Bacillota</taxon>
        <taxon>Clostridia</taxon>
        <taxon>Eubacteriales</taxon>
        <taxon>Clostridiaceae</taxon>
        <taxon>Clostridium</taxon>
    </lineage>
</organism>
<accession>A0ABP3W535</accession>
<gene>
    <name evidence="1" type="ORF">GCM10008908_32710</name>
</gene>
<evidence type="ECO:0000313" key="1">
    <source>
        <dbReference type="EMBL" id="GAA0777473.1"/>
    </source>
</evidence>
<protein>
    <submittedName>
        <fullName evidence="1">Uncharacterized protein</fullName>
    </submittedName>
</protein>
<keyword evidence="2" id="KW-1185">Reference proteome</keyword>
<reference evidence="2" key="1">
    <citation type="journal article" date="2019" name="Int. J. Syst. Evol. Microbiol.">
        <title>The Global Catalogue of Microorganisms (GCM) 10K type strain sequencing project: providing services to taxonomists for standard genome sequencing and annotation.</title>
        <authorList>
            <consortium name="The Broad Institute Genomics Platform"/>
            <consortium name="The Broad Institute Genome Sequencing Center for Infectious Disease"/>
            <person name="Wu L."/>
            <person name="Ma J."/>
        </authorList>
    </citation>
    <scope>NUCLEOTIDE SEQUENCE [LARGE SCALE GENOMIC DNA]</scope>
    <source>
        <strain evidence="2">JCM 1417</strain>
    </source>
</reference>
<dbReference type="Proteomes" id="UP001501047">
    <property type="component" value="Unassembled WGS sequence"/>
</dbReference>
<proteinExistence type="predicted"/>
<dbReference type="EMBL" id="BAAACI010000007">
    <property type="protein sequence ID" value="GAA0777473.1"/>
    <property type="molecule type" value="Genomic_DNA"/>
</dbReference>
<dbReference type="RefSeq" id="WP_343827569.1">
    <property type="nucleotide sequence ID" value="NZ_BAAACI010000007.1"/>
</dbReference>
<evidence type="ECO:0000313" key="2">
    <source>
        <dbReference type="Proteomes" id="UP001501047"/>
    </source>
</evidence>